<reference evidence="3" key="1">
    <citation type="submission" date="2017-09" db="EMBL/GenBank/DDBJ databases">
        <title>Contemporary evolution of a Lepidopteran species, Heliothis virescens, in response to modern agricultural practices.</title>
        <authorList>
            <person name="Fritz M.L."/>
            <person name="Deyonke A.M."/>
            <person name="Papanicolaou A."/>
            <person name="Micinski S."/>
            <person name="Westbrook J."/>
            <person name="Gould F."/>
        </authorList>
    </citation>
    <scope>NUCLEOTIDE SEQUENCE [LARGE SCALE GENOMIC DNA]</scope>
    <source>
        <strain evidence="3">HvINT-</strain>
        <tissue evidence="3">Whole body</tissue>
    </source>
</reference>
<accession>A0A2A4K1L4</accession>
<evidence type="ECO:0000256" key="1">
    <source>
        <dbReference type="SAM" id="SignalP"/>
    </source>
</evidence>
<dbReference type="AlphaFoldDB" id="A0A2A4K1L4"/>
<keyword evidence="1" id="KW-0732">Signal</keyword>
<name>A0A2A4K1L4_HELVI</name>
<feature type="domain" description="Spaetzle" evidence="2">
    <location>
        <begin position="111"/>
        <end position="197"/>
    </location>
</feature>
<dbReference type="InterPro" id="IPR032104">
    <property type="entry name" value="Spaetzle"/>
</dbReference>
<feature type="chain" id="PRO_5012833646" description="Spaetzle domain-containing protein" evidence="1">
    <location>
        <begin position="20"/>
        <end position="200"/>
    </location>
</feature>
<dbReference type="Pfam" id="PF16077">
    <property type="entry name" value="Spaetzle"/>
    <property type="match status" value="1"/>
</dbReference>
<dbReference type="Gene3D" id="2.10.90.10">
    <property type="entry name" value="Cystine-knot cytokines"/>
    <property type="match status" value="1"/>
</dbReference>
<sequence>MSLLIILTVVTLLLASCNAFPRGGMSISIPPECQETTNSSLWENFCFARPDGYDEIERNFSDLLPPFMQNHDTERYHDTYSFDETLSPNYKENDNCPFTATWEPVYLYKKPNQTKLDIIVQAKTFPQKLLKVQCKSKAAGGPGVGGKCFTRLGLSGFGTEFECRESIATRSLIIYDPETHTLKRETYPIPVCCSCHVKSL</sequence>
<protein>
    <recommendedName>
        <fullName evidence="2">Spaetzle domain-containing protein</fullName>
    </recommendedName>
</protein>
<evidence type="ECO:0000313" key="3">
    <source>
        <dbReference type="EMBL" id="PCG78155.1"/>
    </source>
</evidence>
<feature type="signal peptide" evidence="1">
    <location>
        <begin position="1"/>
        <end position="19"/>
    </location>
</feature>
<organism evidence="3">
    <name type="scientific">Heliothis virescens</name>
    <name type="common">Tobacco budworm moth</name>
    <dbReference type="NCBI Taxonomy" id="7102"/>
    <lineage>
        <taxon>Eukaryota</taxon>
        <taxon>Metazoa</taxon>
        <taxon>Ecdysozoa</taxon>
        <taxon>Arthropoda</taxon>
        <taxon>Hexapoda</taxon>
        <taxon>Insecta</taxon>
        <taxon>Pterygota</taxon>
        <taxon>Neoptera</taxon>
        <taxon>Endopterygota</taxon>
        <taxon>Lepidoptera</taxon>
        <taxon>Glossata</taxon>
        <taxon>Ditrysia</taxon>
        <taxon>Noctuoidea</taxon>
        <taxon>Noctuidae</taxon>
        <taxon>Heliothinae</taxon>
        <taxon>Heliothis</taxon>
    </lineage>
</organism>
<proteinExistence type="predicted"/>
<gene>
    <name evidence="3" type="ORF">B5V51_5155</name>
</gene>
<dbReference type="InterPro" id="IPR029034">
    <property type="entry name" value="Cystine-knot_cytokine"/>
</dbReference>
<comment type="caution">
    <text evidence="3">The sequence shown here is derived from an EMBL/GenBank/DDBJ whole genome shotgun (WGS) entry which is preliminary data.</text>
</comment>
<dbReference type="EMBL" id="NWSH01000234">
    <property type="protein sequence ID" value="PCG78155.1"/>
    <property type="molecule type" value="Genomic_DNA"/>
</dbReference>
<evidence type="ECO:0000259" key="2">
    <source>
        <dbReference type="Pfam" id="PF16077"/>
    </source>
</evidence>